<sequence>MTEDARADEADDARREEPGRPGSSGEGVASRVSNLGRDRVALWVVAFAFAVAFAFIVWQYVGTVVVGVFAYYVSRPVFNRLVHPRIRSRTLAVAATLLTVGLPVLALVAWTVLVAIRSLADVLDSDLGGQLAALVEPYADLNEIFTELSATARTILSDPTQLANLELGSSLTQVLDLLLGTVGQLFNVLLHAFIVLIITFYLLRDDYRLAAWGRATFVPEGGVLESYFVAVDRDLKNVYFGNILNALLTGFLAVVTFVALNVVSPASASIPEPVLVGLLVGVASLVPVIGIKLVTLPLAAYLFALVALEGATGLWFPVTFLVVSFVVVDYIPDQLLRPYVSGRTLHVGAVMLAYTLGPVLFGWYGIFLGPLVLVFLFEFARIVVPWLVDPDAPTEFASPPEPEPLAPGDDADDVDDAGDADDADGEEAATDASVTESVDAPSGTEDPAE</sequence>
<feature type="region of interest" description="Disordered" evidence="6">
    <location>
        <begin position="1"/>
        <end position="30"/>
    </location>
</feature>
<evidence type="ECO:0000313" key="8">
    <source>
        <dbReference type="EMBL" id="MFC6951469.1"/>
    </source>
</evidence>
<reference evidence="8 9" key="1">
    <citation type="journal article" date="2019" name="Int. J. Syst. Evol. Microbiol.">
        <title>The Global Catalogue of Microorganisms (GCM) 10K type strain sequencing project: providing services to taxonomists for standard genome sequencing and annotation.</title>
        <authorList>
            <consortium name="The Broad Institute Genomics Platform"/>
            <consortium name="The Broad Institute Genome Sequencing Center for Infectious Disease"/>
            <person name="Wu L."/>
            <person name="Ma J."/>
        </authorList>
    </citation>
    <scope>NUCLEOTIDE SEQUENCE [LARGE SCALE GENOMIC DNA]</scope>
    <source>
        <strain evidence="8 9">GX26</strain>
    </source>
</reference>
<feature type="region of interest" description="Disordered" evidence="6">
    <location>
        <begin position="394"/>
        <end position="449"/>
    </location>
</feature>
<evidence type="ECO:0000256" key="7">
    <source>
        <dbReference type="SAM" id="Phobius"/>
    </source>
</evidence>
<evidence type="ECO:0000256" key="2">
    <source>
        <dbReference type="ARBA" id="ARBA00009773"/>
    </source>
</evidence>
<dbReference type="RefSeq" id="WP_336348501.1">
    <property type="nucleotide sequence ID" value="NZ_JAZAQL010000001.1"/>
</dbReference>
<feature type="transmembrane region" description="Helical" evidence="7">
    <location>
        <begin position="93"/>
        <end position="116"/>
    </location>
</feature>
<dbReference type="Proteomes" id="UP001596395">
    <property type="component" value="Unassembled WGS sequence"/>
</dbReference>
<dbReference type="PANTHER" id="PTHR21716:SF4">
    <property type="entry name" value="TRANSMEMBRANE PROTEIN 245"/>
    <property type="match status" value="1"/>
</dbReference>
<name>A0ABD5V7T5_9EURY</name>
<feature type="transmembrane region" description="Helical" evidence="7">
    <location>
        <begin position="40"/>
        <end position="73"/>
    </location>
</feature>
<accession>A0ABD5V7T5</accession>
<feature type="transmembrane region" description="Helical" evidence="7">
    <location>
        <begin position="301"/>
        <end position="331"/>
    </location>
</feature>
<dbReference type="InterPro" id="IPR002549">
    <property type="entry name" value="AI-2E-like"/>
</dbReference>
<organism evidence="8 9">
    <name type="scientific">Halorubellus litoreus</name>
    <dbReference type="NCBI Taxonomy" id="755308"/>
    <lineage>
        <taxon>Archaea</taxon>
        <taxon>Methanobacteriati</taxon>
        <taxon>Methanobacteriota</taxon>
        <taxon>Stenosarchaea group</taxon>
        <taxon>Halobacteria</taxon>
        <taxon>Halobacteriales</taxon>
        <taxon>Halorubellaceae</taxon>
        <taxon>Halorubellus</taxon>
    </lineage>
</organism>
<feature type="transmembrane region" description="Helical" evidence="7">
    <location>
        <begin position="275"/>
        <end position="294"/>
    </location>
</feature>
<evidence type="ECO:0000256" key="6">
    <source>
        <dbReference type="SAM" id="MobiDB-lite"/>
    </source>
</evidence>
<dbReference type="GO" id="GO:0016020">
    <property type="term" value="C:membrane"/>
    <property type="evidence" value="ECO:0007669"/>
    <property type="project" value="UniProtKB-SubCell"/>
</dbReference>
<feature type="transmembrane region" description="Helical" evidence="7">
    <location>
        <begin position="243"/>
        <end position="263"/>
    </location>
</feature>
<feature type="compositionally biased region" description="Basic and acidic residues" evidence="6">
    <location>
        <begin position="1"/>
        <end position="19"/>
    </location>
</feature>
<evidence type="ECO:0000256" key="4">
    <source>
        <dbReference type="ARBA" id="ARBA00022989"/>
    </source>
</evidence>
<dbReference type="Pfam" id="PF01594">
    <property type="entry name" value="AI-2E_transport"/>
    <property type="match status" value="1"/>
</dbReference>
<feature type="transmembrane region" description="Helical" evidence="7">
    <location>
        <begin position="351"/>
        <end position="377"/>
    </location>
</feature>
<keyword evidence="3 7" id="KW-0812">Transmembrane</keyword>
<dbReference type="PANTHER" id="PTHR21716">
    <property type="entry name" value="TRANSMEMBRANE PROTEIN"/>
    <property type="match status" value="1"/>
</dbReference>
<proteinExistence type="inferred from homology"/>
<evidence type="ECO:0000256" key="3">
    <source>
        <dbReference type="ARBA" id="ARBA00022692"/>
    </source>
</evidence>
<feature type="compositionally biased region" description="Acidic residues" evidence="6">
    <location>
        <begin position="409"/>
        <end position="429"/>
    </location>
</feature>
<feature type="transmembrane region" description="Helical" evidence="7">
    <location>
        <begin position="185"/>
        <end position="203"/>
    </location>
</feature>
<evidence type="ECO:0000256" key="1">
    <source>
        <dbReference type="ARBA" id="ARBA00004141"/>
    </source>
</evidence>
<gene>
    <name evidence="8" type="ORF">ACFQGB_01215</name>
</gene>
<comment type="caution">
    <text evidence="8">The sequence shown here is derived from an EMBL/GenBank/DDBJ whole genome shotgun (WGS) entry which is preliminary data.</text>
</comment>
<keyword evidence="9" id="KW-1185">Reference proteome</keyword>
<comment type="subcellular location">
    <subcellularLocation>
        <location evidence="1">Membrane</location>
        <topology evidence="1">Multi-pass membrane protein</topology>
    </subcellularLocation>
</comment>
<evidence type="ECO:0000313" key="9">
    <source>
        <dbReference type="Proteomes" id="UP001596395"/>
    </source>
</evidence>
<keyword evidence="4 7" id="KW-1133">Transmembrane helix</keyword>
<comment type="similarity">
    <text evidence="2">Belongs to the autoinducer-2 exporter (AI-2E) (TC 2.A.86) family.</text>
</comment>
<protein>
    <submittedName>
        <fullName evidence="8">AI-2E family transporter</fullName>
    </submittedName>
</protein>
<keyword evidence="5 7" id="KW-0472">Membrane</keyword>
<dbReference type="AlphaFoldDB" id="A0ABD5V7T5"/>
<dbReference type="EMBL" id="JBHSXN010000001">
    <property type="protein sequence ID" value="MFC6951469.1"/>
    <property type="molecule type" value="Genomic_DNA"/>
</dbReference>
<evidence type="ECO:0000256" key="5">
    <source>
        <dbReference type="ARBA" id="ARBA00023136"/>
    </source>
</evidence>